<evidence type="ECO:0000313" key="3">
    <source>
        <dbReference type="Proteomes" id="UP000433532"/>
    </source>
</evidence>
<dbReference type="Proteomes" id="UP000433532">
    <property type="component" value="Unassembled WGS sequence"/>
</dbReference>
<name>A0A844NQ52_PSEAI</name>
<evidence type="ECO:0000313" key="1">
    <source>
        <dbReference type="EMBL" id="MUI37827.1"/>
    </source>
</evidence>
<protein>
    <submittedName>
        <fullName evidence="1">DUF2388 domain-containing protein</fullName>
    </submittedName>
</protein>
<evidence type="ECO:0000313" key="2">
    <source>
        <dbReference type="EMBL" id="MZZ13090.1"/>
    </source>
</evidence>
<comment type="caution">
    <text evidence="1">The sequence shown here is derived from an EMBL/GenBank/DDBJ whole genome shotgun (WGS) entry which is preliminary data.</text>
</comment>
<dbReference type="EMBL" id="WXZT01000006">
    <property type="protein sequence ID" value="MZZ13090.1"/>
    <property type="molecule type" value="Genomic_DNA"/>
</dbReference>
<dbReference type="AlphaFoldDB" id="A0A844NQ52"/>
<reference evidence="1 3" key="1">
    <citation type="submission" date="2019-11" db="EMBL/GenBank/DDBJ databases">
        <title>Genomes of ocular Pseudomonas aeruginosa isolates.</title>
        <authorList>
            <person name="Khan M."/>
            <person name="Rice S.A."/>
            <person name="Willcox M.D.P."/>
            <person name="Stapleton F."/>
        </authorList>
    </citation>
    <scope>NUCLEOTIDE SEQUENCE [LARGE SCALE GENOMIC DNA]</scope>
    <source>
        <strain evidence="1 3">PA221</strain>
    </source>
</reference>
<proteinExistence type="predicted"/>
<gene>
    <name evidence="1" type="ORF">GNQ48_22755</name>
    <name evidence="2" type="ORF">GUL26_12615</name>
</gene>
<accession>A0A844NQ52</accession>
<dbReference type="InterPro" id="IPR012661">
    <property type="entry name" value="CHP02448"/>
</dbReference>
<dbReference type="Pfam" id="PF09498">
    <property type="entry name" value="DUF2388"/>
    <property type="match status" value="1"/>
</dbReference>
<dbReference type="Proteomes" id="UP000644192">
    <property type="component" value="Unassembled WGS sequence"/>
</dbReference>
<dbReference type="EMBL" id="WOAD01000023">
    <property type="protein sequence ID" value="MUI37827.1"/>
    <property type="molecule type" value="Genomic_DNA"/>
</dbReference>
<sequence length="158" mass="17145">MAAASARAESCDITMPGQRWQRKDGIQSGLFMSSKLLLLVKLLVCLPVHAGIDLTRDRQDHPVIASSFYSSILLATTTIGTSDPREGTELSGDVSKEISSYDRKLKLAHDDAAAFIASNGAIRGAMLQAVLDTLRQRAELARYSDLQLALAVLTYPPR</sequence>
<reference evidence="2" key="2">
    <citation type="submission" date="2020-01" db="EMBL/GenBank/DDBJ databases">
        <title>Bacteria Cultured from War Wounds Associated with the Conflict in Eastern Ukraine.</title>
        <authorList>
            <person name="Snesrud E."/>
            <person name="Galac M.R."/>
            <person name="Mc Gann P."/>
            <person name="Valentine K."/>
            <person name="Viacheslav K."/>
        </authorList>
    </citation>
    <scope>NUCLEOTIDE SEQUENCE</scope>
    <source>
        <strain evidence="2">VNMU148</strain>
    </source>
</reference>
<organism evidence="1 3">
    <name type="scientific">Pseudomonas aeruginosa</name>
    <dbReference type="NCBI Taxonomy" id="287"/>
    <lineage>
        <taxon>Bacteria</taxon>
        <taxon>Pseudomonadati</taxon>
        <taxon>Pseudomonadota</taxon>
        <taxon>Gammaproteobacteria</taxon>
        <taxon>Pseudomonadales</taxon>
        <taxon>Pseudomonadaceae</taxon>
        <taxon>Pseudomonas</taxon>
    </lineage>
</organism>